<organism evidence="2 3">
    <name type="scientific">Fusibacter bizertensis</name>
    <dbReference type="NCBI Taxonomy" id="1488331"/>
    <lineage>
        <taxon>Bacteria</taxon>
        <taxon>Bacillati</taxon>
        <taxon>Bacillota</taxon>
        <taxon>Clostridia</taxon>
        <taxon>Eubacteriales</taxon>
        <taxon>Eubacteriales Family XII. Incertae Sedis</taxon>
        <taxon>Fusibacter</taxon>
    </lineage>
</organism>
<evidence type="ECO:0000313" key="3">
    <source>
        <dbReference type="Proteomes" id="UP001158045"/>
    </source>
</evidence>
<dbReference type="InterPro" id="IPR004223">
    <property type="entry name" value="VitB12-dep_Met_synth_activ_dom"/>
</dbReference>
<protein>
    <submittedName>
        <fullName evidence="2">Vitamin B12 dependent-methionine synthase activation domain-containing protein</fullName>
    </submittedName>
</protein>
<accession>A0ABT6N9S6</accession>
<dbReference type="RefSeq" id="WP_281092947.1">
    <property type="nucleotide sequence ID" value="NZ_JARYZI010000001.1"/>
</dbReference>
<evidence type="ECO:0000259" key="1">
    <source>
        <dbReference type="Pfam" id="PF02965"/>
    </source>
</evidence>
<dbReference type="Proteomes" id="UP001158045">
    <property type="component" value="Unassembled WGS sequence"/>
</dbReference>
<proteinExistence type="predicted"/>
<name>A0ABT6N9S6_9FIRM</name>
<sequence>MKDKLKSYVSPKEILRYLQHKDQVIPVEMQALLDEVLAETIETIKPKYSLKRLPVHLNSPLISVTSESGLLLYQLSSSDLCEVTNGSEYFFFVAATLGYEVVRKINALMHLAPTKAIIMDACASVIADALCDFVQDELRNPHLNVDIETYNYFSQRYSPGYGNLEIKTQKMISDLLNTEKTLGVHVTDHYQLQPEKSVFFIIGTAKEPFRSKLKTCGSDCSGCLLKNCPYREA</sequence>
<reference evidence="2 3" key="1">
    <citation type="submission" date="2023-04" db="EMBL/GenBank/DDBJ databases">
        <title>Fusibacter bizertensis strain WBS, isolated from littoral bottom sediments of the Arctic seas - biochemical and genomic analysis.</title>
        <authorList>
            <person name="Brioukhanov A.L."/>
        </authorList>
    </citation>
    <scope>NUCLEOTIDE SEQUENCE [LARGE SCALE GENOMIC DNA]</scope>
    <source>
        <strain evidence="2 3">WBS</strain>
    </source>
</reference>
<keyword evidence="3" id="KW-1185">Reference proteome</keyword>
<dbReference type="SUPFAM" id="SSF56507">
    <property type="entry name" value="Methionine synthase activation domain-like"/>
    <property type="match status" value="1"/>
</dbReference>
<comment type="caution">
    <text evidence="2">The sequence shown here is derived from an EMBL/GenBank/DDBJ whole genome shotgun (WGS) entry which is preliminary data.</text>
</comment>
<dbReference type="EMBL" id="JARYZI010000001">
    <property type="protein sequence ID" value="MDH8677149.1"/>
    <property type="molecule type" value="Genomic_DNA"/>
</dbReference>
<evidence type="ECO:0000313" key="2">
    <source>
        <dbReference type="EMBL" id="MDH8677149.1"/>
    </source>
</evidence>
<dbReference type="Pfam" id="PF02965">
    <property type="entry name" value="Met_synt_B12"/>
    <property type="match status" value="1"/>
</dbReference>
<dbReference type="Gene3D" id="3.40.109.40">
    <property type="match status" value="1"/>
</dbReference>
<gene>
    <name evidence="2" type="ORF">QE109_03260</name>
</gene>
<dbReference type="InterPro" id="IPR037010">
    <property type="entry name" value="VitB12-dep_Met_synth_activ_sf"/>
</dbReference>
<feature type="domain" description="AdoMet activation" evidence="1">
    <location>
        <begin position="90"/>
        <end position="202"/>
    </location>
</feature>